<keyword evidence="3 7" id="KW-0032">Aminotransferase</keyword>
<dbReference type="PANTHER" id="PTHR46383">
    <property type="entry name" value="ASPARTATE AMINOTRANSFERASE"/>
    <property type="match status" value="1"/>
</dbReference>
<reference evidence="9 10" key="1">
    <citation type="submission" date="2017-07" db="EMBL/GenBank/DDBJ databases">
        <title>Genome Sequence of Antarctobacter heliothermus Strain SMS3 Isolated from a culture of the Diatom Skeletonema marinoi.</title>
        <authorList>
            <person name="Topel M."/>
            <person name="Pinder M.I.M."/>
            <person name="Johansson O.N."/>
            <person name="Kourtchenko O."/>
            <person name="Godhe A."/>
            <person name="Clarke A.K."/>
        </authorList>
    </citation>
    <scope>NUCLEOTIDE SEQUENCE [LARGE SCALE GENOMIC DNA]</scope>
    <source>
        <strain evidence="9 10">SMS3</strain>
    </source>
</reference>
<dbReference type="InterPro" id="IPR050596">
    <property type="entry name" value="AspAT/PAT-like"/>
</dbReference>
<dbReference type="PROSITE" id="PS00105">
    <property type="entry name" value="AA_TRANSFER_CLASS_1"/>
    <property type="match status" value="1"/>
</dbReference>
<evidence type="ECO:0000256" key="2">
    <source>
        <dbReference type="ARBA" id="ARBA00007441"/>
    </source>
</evidence>
<dbReference type="InterPro" id="IPR015421">
    <property type="entry name" value="PyrdxlP-dep_Trfase_major"/>
</dbReference>
<dbReference type="GO" id="GO:0004069">
    <property type="term" value="F:L-aspartate:2-oxoglutarate aminotransferase activity"/>
    <property type="evidence" value="ECO:0007669"/>
    <property type="project" value="UniProtKB-EC"/>
</dbReference>
<comment type="cofactor">
    <cofactor evidence="1 7">
        <name>pyridoxal 5'-phosphate</name>
        <dbReference type="ChEBI" id="CHEBI:597326"/>
    </cofactor>
</comment>
<accession>A0A222E626</accession>
<sequence length="396" mass="41754">MPQLSTRITTLNEGGSDGWEVFYRARKMAAAGQPVTELTIGEHDIGTDASILQAIHASASGGHTGYAMVPGVAELRQAVADRITARTGVPTGPENVLITPGGQAALFAAHVAVLSPGDAALYIDPYYATYPGTIRAASGRAVPVPTEADRAFLPQGAAIRAAAAESGAKSLLVNTPNNPTGMVYPIETLEEIATATIDHDLWLISDEVYDTQVWQGEHISPRTLPGMAERTLVVGSMSKSHAMTGSRAGWLVGPTDAIDRLIDLATSTTYGVPGYIQDGALFALNQGPDLEDKISTPFRRRRDLALKVIAEQNTVTAIPAQGAMYLMLDIRATGLSGRDFAEALLDEHLIAVMPGESFGKSAAGHVRVALTVADDRLVEALKTLCAFADNKARADA</sequence>
<dbReference type="EC" id="2.6.1.-" evidence="7"/>
<keyword evidence="4 7" id="KW-0808">Transferase</keyword>
<keyword evidence="10" id="KW-1185">Reference proteome</keyword>
<dbReference type="GO" id="GO:0006520">
    <property type="term" value="P:amino acid metabolic process"/>
    <property type="evidence" value="ECO:0007669"/>
    <property type="project" value="InterPro"/>
</dbReference>
<comment type="similarity">
    <text evidence="2 7">Belongs to the class-I pyridoxal-phosphate-dependent aminotransferase family.</text>
</comment>
<name>A0A222E626_9RHOB</name>
<proteinExistence type="inferred from homology"/>
<dbReference type="EMBL" id="CP022540">
    <property type="protein sequence ID" value="ASP21669.1"/>
    <property type="molecule type" value="Genomic_DNA"/>
</dbReference>
<dbReference type="RefSeq" id="WP_094035549.1">
    <property type="nucleotide sequence ID" value="NZ_CP022540.1"/>
</dbReference>
<dbReference type="CDD" id="cd00609">
    <property type="entry name" value="AAT_like"/>
    <property type="match status" value="1"/>
</dbReference>
<dbReference type="OrthoDB" id="9766084at2"/>
<dbReference type="InterPro" id="IPR004839">
    <property type="entry name" value="Aminotransferase_I/II_large"/>
</dbReference>
<evidence type="ECO:0000256" key="6">
    <source>
        <dbReference type="ARBA" id="ARBA00049185"/>
    </source>
</evidence>
<evidence type="ECO:0000256" key="5">
    <source>
        <dbReference type="ARBA" id="ARBA00022898"/>
    </source>
</evidence>
<dbReference type="InterPro" id="IPR015424">
    <property type="entry name" value="PyrdxlP-dep_Trfase"/>
</dbReference>
<feature type="domain" description="Aminotransferase class I/classII large" evidence="8">
    <location>
        <begin position="35"/>
        <end position="382"/>
    </location>
</feature>
<keyword evidence="5" id="KW-0663">Pyridoxal phosphate</keyword>
<protein>
    <recommendedName>
        <fullName evidence="7">Aminotransferase</fullName>
        <ecNumber evidence="7">2.6.1.-</ecNumber>
    </recommendedName>
</protein>
<evidence type="ECO:0000256" key="3">
    <source>
        <dbReference type="ARBA" id="ARBA00022576"/>
    </source>
</evidence>
<dbReference type="SUPFAM" id="SSF53383">
    <property type="entry name" value="PLP-dependent transferases"/>
    <property type="match status" value="1"/>
</dbReference>
<evidence type="ECO:0000313" key="9">
    <source>
        <dbReference type="EMBL" id="ASP21669.1"/>
    </source>
</evidence>
<dbReference type="Gene3D" id="3.40.640.10">
    <property type="entry name" value="Type I PLP-dependent aspartate aminotransferase-like (Major domain)"/>
    <property type="match status" value="1"/>
</dbReference>
<keyword evidence="9" id="KW-0670">Pyruvate</keyword>
<dbReference type="InterPro" id="IPR004838">
    <property type="entry name" value="NHTrfase_class1_PyrdxlP-BS"/>
</dbReference>
<dbReference type="PANTHER" id="PTHR46383:SF1">
    <property type="entry name" value="ASPARTATE AMINOTRANSFERASE"/>
    <property type="match status" value="1"/>
</dbReference>
<dbReference type="KEGG" id="aht:ANTHELSMS3_03017"/>
<organism evidence="9 10">
    <name type="scientific">Antarctobacter heliothermus</name>
    <dbReference type="NCBI Taxonomy" id="74033"/>
    <lineage>
        <taxon>Bacteria</taxon>
        <taxon>Pseudomonadati</taxon>
        <taxon>Pseudomonadota</taxon>
        <taxon>Alphaproteobacteria</taxon>
        <taxon>Rhodobacterales</taxon>
        <taxon>Roseobacteraceae</taxon>
        <taxon>Antarctobacter</taxon>
    </lineage>
</organism>
<evidence type="ECO:0000256" key="1">
    <source>
        <dbReference type="ARBA" id="ARBA00001933"/>
    </source>
</evidence>
<evidence type="ECO:0000256" key="4">
    <source>
        <dbReference type="ARBA" id="ARBA00022679"/>
    </source>
</evidence>
<evidence type="ECO:0000259" key="8">
    <source>
        <dbReference type="Pfam" id="PF00155"/>
    </source>
</evidence>
<dbReference type="Pfam" id="PF00155">
    <property type="entry name" value="Aminotran_1_2"/>
    <property type="match status" value="1"/>
</dbReference>
<comment type="catalytic activity">
    <reaction evidence="6">
        <text>L-aspartate + 2-oxoglutarate = oxaloacetate + L-glutamate</text>
        <dbReference type="Rhea" id="RHEA:21824"/>
        <dbReference type="ChEBI" id="CHEBI:16452"/>
        <dbReference type="ChEBI" id="CHEBI:16810"/>
        <dbReference type="ChEBI" id="CHEBI:29985"/>
        <dbReference type="ChEBI" id="CHEBI:29991"/>
        <dbReference type="EC" id="2.6.1.1"/>
    </reaction>
</comment>
<evidence type="ECO:0000313" key="10">
    <source>
        <dbReference type="Proteomes" id="UP000203589"/>
    </source>
</evidence>
<dbReference type="Proteomes" id="UP000203589">
    <property type="component" value="Chromosome"/>
</dbReference>
<dbReference type="AlphaFoldDB" id="A0A222E626"/>
<evidence type="ECO:0000256" key="7">
    <source>
        <dbReference type="RuleBase" id="RU000481"/>
    </source>
</evidence>
<dbReference type="GO" id="GO:0030170">
    <property type="term" value="F:pyridoxal phosphate binding"/>
    <property type="evidence" value="ECO:0007669"/>
    <property type="project" value="InterPro"/>
</dbReference>
<gene>
    <name evidence="9" type="primary">aruH</name>
    <name evidence="9" type="ORF">ANTHELSMS3_03017</name>
</gene>